<evidence type="ECO:0000256" key="2">
    <source>
        <dbReference type="ARBA" id="ARBA00022475"/>
    </source>
</evidence>
<reference evidence="8" key="1">
    <citation type="submission" date="2021-01" db="EMBL/GenBank/DDBJ databases">
        <title>Whole genome shotgun sequence of Actinoplanes cyaneus NBRC 14990.</title>
        <authorList>
            <person name="Komaki H."/>
            <person name="Tamura T."/>
        </authorList>
    </citation>
    <scope>NUCLEOTIDE SEQUENCE</scope>
    <source>
        <strain evidence="8">NBRC 14990</strain>
    </source>
</reference>
<evidence type="ECO:0000256" key="1">
    <source>
        <dbReference type="ARBA" id="ARBA00004651"/>
    </source>
</evidence>
<evidence type="ECO:0000313" key="9">
    <source>
        <dbReference type="Proteomes" id="UP000619479"/>
    </source>
</evidence>
<evidence type="ECO:0000256" key="4">
    <source>
        <dbReference type="ARBA" id="ARBA00022989"/>
    </source>
</evidence>
<evidence type="ECO:0000313" key="8">
    <source>
        <dbReference type="EMBL" id="GID63613.1"/>
    </source>
</evidence>
<dbReference type="RefSeq" id="WP_203739059.1">
    <property type="nucleotide sequence ID" value="NZ_BAAAUC010000041.1"/>
</dbReference>
<keyword evidence="5 6" id="KW-0472">Membrane</keyword>
<feature type="transmembrane region" description="Helical" evidence="6">
    <location>
        <begin position="108"/>
        <end position="125"/>
    </location>
</feature>
<dbReference type="Pfam" id="PF00482">
    <property type="entry name" value="T2SSF"/>
    <property type="match status" value="1"/>
</dbReference>
<gene>
    <name evidence="8" type="ORF">Acy02nite_14940</name>
</gene>
<dbReference type="GO" id="GO:0005886">
    <property type="term" value="C:plasma membrane"/>
    <property type="evidence" value="ECO:0007669"/>
    <property type="project" value="UniProtKB-SubCell"/>
</dbReference>
<protein>
    <recommendedName>
        <fullName evidence="7">Type II secretion system protein GspF domain-containing protein</fullName>
    </recommendedName>
</protein>
<evidence type="ECO:0000256" key="3">
    <source>
        <dbReference type="ARBA" id="ARBA00022692"/>
    </source>
</evidence>
<dbReference type="Proteomes" id="UP000619479">
    <property type="component" value="Unassembled WGS sequence"/>
</dbReference>
<feature type="transmembrane region" description="Helical" evidence="6">
    <location>
        <begin position="6"/>
        <end position="27"/>
    </location>
</feature>
<feature type="transmembrane region" description="Helical" evidence="6">
    <location>
        <begin position="131"/>
        <end position="149"/>
    </location>
</feature>
<dbReference type="InterPro" id="IPR042094">
    <property type="entry name" value="T2SS_GspF_sf"/>
</dbReference>
<dbReference type="PANTHER" id="PTHR35007:SF2">
    <property type="entry name" value="PILUS ASSEMBLE PROTEIN"/>
    <property type="match status" value="1"/>
</dbReference>
<organism evidence="8 9">
    <name type="scientific">Actinoplanes cyaneus</name>
    <dbReference type="NCBI Taxonomy" id="52696"/>
    <lineage>
        <taxon>Bacteria</taxon>
        <taxon>Bacillati</taxon>
        <taxon>Actinomycetota</taxon>
        <taxon>Actinomycetes</taxon>
        <taxon>Micromonosporales</taxon>
        <taxon>Micromonosporaceae</taxon>
        <taxon>Actinoplanes</taxon>
    </lineage>
</organism>
<accession>A0A919IHL6</accession>
<keyword evidence="3 6" id="KW-0812">Transmembrane</keyword>
<dbReference type="Gene3D" id="1.20.81.30">
    <property type="entry name" value="Type II secretion system (T2SS), domain F"/>
    <property type="match status" value="1"/>
</dbReference>
<dbReference type="EMBL" id="BOMH01000011">
    <property type="protein sequence ID" value="GID63613.1"/>
    <property type="molecule type" value="Genomic_DNA"/>
</dbReference>
<evidence type="ECO:0000259" key="7">
    <source>
        <dbReference type="Pfam" id="PF00482"/>
    </source>
</evidence>
<name>A0A919IHL6_9ACTN</name>
<keyword evidence="9" id="KW-1185">Reference proteome</keyword>
<comment type="subcellular location">
    <subcellularLocation>
        <location evidence="1">Cell membrane</location>
        <topology evidence="1">Multi-pass membrane protein</topology>
    </subcellularLocation>
</comment>
<dbReference type="AlphaFoldDB" id="A0A919IHL6"/>
<evidence type="ECO:0000256" key="5">
    <source>
        <dbReference type="ARBA" id="ARBA00023136"/>
    </source>
</evidence>
<feature type="transmembrane region" description="Helical" evidence="6">
    <location>
        <begin position="276"/>
        <end position="301"/>
    </location>
</feature>
<keyword evidence="2" id="KW-1003">Cell membrane</keyword>
<comment type="caution">
    <text evidence="8">The sequence shown here is derived from an EMBL/GenBank/DDBJ whole genome shotgun (WGS) entry which is preliminary data.</text>
</comment>
<evidence type="ECO:0000256" key="6">
    <source>
        <dbReference type="SAM" id="Phobius"/>
    </source>
</evidence>
<dbReference type="PANTHER" id="PTHR35007">
    <property type="entry name" value="INTEGRAL MEMBRANE PROTEIN-RELATED"/>
    <property type="match status" value="1"/>
</dbReference>
<proteinExistence type="predicted"/>
<feature type="domain" description="Type II secretion system protein GspF" evidence="7">
    <location>
        <begin position="169"/>
        <end position="293"/>
    </location>
</feature>
<dbReference type="InterPro" id="IPR018076">
    <property type="entry name" value="T2SS_GspF_dom"/>
</dbReference>
<sequence>MDASVVAVAGALGTALAVLLAATAAVLPPPRRDRILRALAPYGPNAAIPAGTGHSPGGRLGSLVRSAATRCGDVLTSGRDRRRLILGLDRAGNPPAWPLARVIRIRPLASVAAAAFCAAVGHALGGGRGGLLGAPAGLIAGFLLPRLLLYNAGLKRQQLLLRSLPDVMDALVIGVEAGLGLDSAMDHVGRGMAGPMADELRRVLQEMRLGVARADALRALADRTTVRDLKRLVTALVQAGELGISVANILREHAQDQRVRRRQRAEELAQKVPVKLIFPVMFCMLPAIFVILIGPAVLQLIKSFE</sequence>
<keyword evidence="4 6" id="KW-1133">Transmembrane helix</keyword>